<dbReference type="InterPro" id="IPR057258">
    <property type="entry name" value="Ribosomal_uS3"/>
</dbReference>
<comment type="subunit">
    <text evidence="8">Part of the 30S ribosomal subunit. Forms a tight complex with proteins S10 and S14.</text>
</comment>
<evidence type="ECO:0000256" key="1">
    <source>
        <dbReference type="ARBA" id="ARBA00010761"/>
    </source>
</evidence>
<comment type="function">
    <text evidence="6 8">Binds the lower part of the 30S subunit head. Binds mRNA in the 70S ribosome, positioning it for translation.</text>
</comment>
<keyword evidence="5 8" id="KW-0687">Ribonucleoprotein</keyword>
<dbReference type="Proteomes" id="UP000267246">
    <property type="component" value="Unassembled WGS sequence"/>
</dbReference>
<evidence type="ECO:0000256" key="3">
    <source>
        <dbReference type="ARBA" id="ARBA00022884"/>
    </source>
</evidence>
<dbReference type="PROSITE" id="PS50823">
    <property type="entry name" value="KH_TYPE_2"/>
    <property type="match status" value="1"/>
</dbReference>
<name>A0A3M0A1B5_9BACT</name>
<dbReference type="RefSeq" id="WP_121940706.1">
    <property type="nucleotide sequence ID" value="NZ_CP137846.1"/>
</dbReference>
<feature type="compositionally biased region" description="Basic and acidic residues" evidence="10">
    <location>
        <begin position="219"/>
        <end position="242"/>
    </location>
</feature>
<dbReference type="NCBIfam" id="TIGR01009">
    <property type="entry name" value="rpsC_bact"/>
    <property type="match status" value="1"/>
</dbReference>
<evidence type="ECO:0000256" key="2">
    <source>
        <dbReference type="ARBA" id="ARBA00022730"/>
    </source>
</evidence>
<dbReference type="GO" id="GO:0003735">
    <property type="term" value="F:structural constituent of ribosome"/>
    <property type="evidence" value="ECO:0007669"/>
    <property type="project" value="InterPro"/>
</dbReference>
<evidence type="ECO:0000256" key="4">
    <source>
        <dbReference type="ARBA" id="ARBA00022980"/>
    </source>
</evidence>
<feature type="region of interest" description="Disordered" evidence="10">
    <location>
        <begin position="219"/>
        <end position="266"/>
    </location>
</feature>
<dbReference type="InterPro" id="IPR018280">
    <property type="entry name" value="Ribosomal_uS3_CS"/>
</dbReference>
<dbReference type="PANTHER" id="PTHR11760:SF19">
    <property type="entry name" value="SMALL RIBOSOMAL SUBUNIT PROTEIN US3C"/>
    <property type="match status" value="1"/>
</dbReference>
<feature type="domain" description="KH type-2" evidence="11">
    <location>
        <begin position="39"/>
        <end position="111"/>
    </location>
</feature>
<evidence type="ECO:0000256" key="7">
    <source>
        <dbReference type="ARBA" id="ARBA00035257"/>
    </source>
</evidence>
<dbReference type="SUPFAM" id="SSF54821">
    <property type="entry name" value="Ribosomal protein S3 C-terminal domain"/>
    <property type="match status" value="1"/>
</dbReference>
<dbReference type="GO" id="GO:0019843">
    <property type="term" value="F:rRNA binding"/>
    <property type="evidence" value="ECO:0007669"/>
    <property type="project" value="UniProtKB-UniRule"/>
</dbReference>
<evidence type="ECO:0000256" key="8">
    <source>
        <dbReference type="HAMAP-Rule" id="MF_01309"/>
    </source>
</evidence>
<evidence type="ECO:0000256" key="5">
    <source>
        <dbReference type="ARBA" id="ARBA00023274"/>
    </source>
</evidence>
<dbReference type="OrthoDB" id="9806396at2"/>
<keyword evidence="2 8" id="KW-0699">rRNA-binding</keyword>
<dbReference type="InterPro" id="IPR005704">
    <property type="entry name" value="Ribosomal_uS3_bac-typ"/>
</dbReference>
<dbReference type="EMBL" id="REFI01000006">
    <property type="protein sequence ID" value="RMA78580.1"/>
    <property type="molecule type" value="Genomic_DNA"/>
</dbReference>
<dbReference type="AlphaFoldDB" id="A0A3M0A1B5"/>
<evidence type="ECO:0000313" key="12">
    <source>
        <dbReference type="EMBL" id="RMA78580.1"/>
    </source>
</evidence>
<dbReference type="Pfam" id="PF00189">
    <property type="entry name" value="Ribosomal_S3_C"/>
    <property type="match status" value="1"/>
</dbReference>
<dbReference type="PROSITE" id="PS00548">
    <property type="entry name" value="RIBOSOMAL_S3"/>
    <property type="match status" value="1"/>
</dbReference>
<sequence>MGQKVNPNGFRYGISKEHNTVWYADKDKFATFLLEDQKIYDFFDRKVREYLIGSVKIKRDQKGHTIVYLETVKPAAILGQNGDNLKSLLLSLKKFLKNKNANITIEVLELKRPDVNARLLAEQIAIKLENRASFRLAQKAAIKAAMKAGAKGIKTSVAGRLNGVDMARTEGYTEGEMKLHTLRQNVDYAVTTAKTTYGILGVKVWVSLGEILSSQDESKHGKLVEELREKPNRQDKDRDNRRFNNNRRKGGERNASTKKNETQKNV</sequence>
<dbReference type="SUPFAM" id="SSF54814">
    <property type="entry name" value="Prokaryotic type KH domain (KH-domain type II)"/>
    <property type="match status" value="1"/>
</dbReference>
<dbReference type="InterPro" id="IPR001351">
    <property type="entry name" value="Ribosomal_uS3_C"/>
</dbReference>
<dbReference type="InterPro" id="IPR004044">
    <property type="entry name" value="KH_dom_type_2"/>
</dbReference>
<dbReference type="GO" id="GO:0003729">
    <property type="term" value="F:mRNA binding"/>
    <property type="evidence" value="ECO:0007669"/>
    <property type="project" value="UniProtKB-UniRule"/>
</dbReference>
<dbReference type="HAMAP" id="MF_01309_B">
    <property type="entry name" value="Ribosomal_uS3_B"/>
    <property type="match status" value="1"/>
</dbReference>
<evidence type="ECO:0000256" key="10">
    <source>
        <dbReference type="SAM" id="MobiDB-lite"/>
    </source>
</evidence>
<dbReference type="Gene3D" id="3.30.1140.32">
    <property type="entry name" value="Ribosomal protein S3, C-terminal domain"/>
    <property type="match status" value="1"/>
</dbReference>
<dbReference type="InterPro" id="IPR015946">
    <property type="entry name" value="KH_dom-like_a/b"/>
</dbReference>
<dbReference type="InterPro" id="IPR036419">
    <property type="entry name" value="Ribosomal_S3_C_sf"/>
</dbReference>
<evidence type="ECO:0000256" key="6">
    <source>
        <dbReference type="ARBA" id="ARBA00024998"/>
    </source>
</evidence>
<organism evidence="12 13">
    <name type="scientific">Metamycoplasma subdolum</name>
    <dbReference type="NCBI Taxonomy" id="92407"/>
    <lineage>
        <taxon>Bacteria</taxon>
        <taxon>Bacillati</taxon>
        <taxon>Mycoplasmatota</taxon>
        <taxon>Mycoplasmoidales</taxon>
        <taxon>Metamycoplasmataceae</taxon>
        <taxon>Metamycoplasma</taxon>
    </lineage>
</organism>
<comment type="similarity">
    <text evidence="1 8 9">Belongs to the universal ribosomal protein uS3 family.</text>
</comment>
<dbReference type="InterPro" id="IPR009019">
    <property type="entry name" value="KH_sf_prok-type"/>
</dbReference>
<comment type="caution">
    <text evidence="12">The sequence shown here is derived from an EMBL/GenBank/DDBJ whole genome shotgun (WGS) entry which is preliminary data.</text>
</comment>
<dbReference type="CDD" id="cd02412">
    <property type="entry name" value="KH-II_30S_S3"/>
    <property type="match status" value="1"/>
</dbReference>
<evidence type="ECO:0000256" key="9">
    <source>
        <dbReference type="RuleBase" id="RU003624"/>
    </source>
</evidence>
<dbReference type="GO" id="GO:0022627">
    <property type="term" value="C:cytosolic small ribosomal subunit"/>
    <property type="evidence" value="ECO:0007669"/>
    <property type="project" value="TreeGrafter"/>
</dbReference>
<dbReference type="Pfam" id="PF07650">
    <property type="entry name" value="KH_2"/>
    <property type="match status" value="1"/>
</dbReference>
<evidence type="ECO:0000259" key="11">
    <source>
        <dbReference type="PROSITE" id="PS50823"/>
    </source>
</evidence>
<keyword evidence="13" id="KW-1185">Reference proteome</keyword>
<dbReference type="PANTHER" id="PTHR11760">
    <property type="entry name" value="30S/40S RIBOSOMAL PROTEIN S3"/>
    <property type="match status" value="1"/>
</dbReference>
<keyword evidence="3 8" id="KW-0694">RNA-binding</keyword>
<reference evidence="12 13" key="1">
    <citation type="submission" date="2018-10" db="EMBL/GenBank/DDBJ databases">
        <title>Genomic Encyclopedia of Archaeal and Bacterial Type Strains, Phase II (KMG-II): from individual species to whole genera.</title>
        <authorList>
            <person name="Goeker M."/>
        </authorList>
    </citation>
    <scope>NUCLEOTIDE SEQUENCE [LARGE SCALE GENOMIC DNA]</scope>
    <source>
        <strain evidence="12 13">ATCC 29870</strain>
    </source>
</reference>
<dbReference type="Gene3D" id="3.30.300.20">
    <property type="match status" value="1"/>
</dbReference>
<gene>
    <name evidence="8" type="primary">rpsC</name>
    <name evidence="12" type="ORF">JN00_0221</name>
</gene>
<dbReference type="GO" id="GO:0006412">
    <property type="term" value="P:translation"/>
    <property type="evidence" value="ECO:0007669"/>
    <property type="project" value="UniProtKB-UniRule"/>
</dbReference>
<evidence type="ECO:0000313" key="13">
    <source>
        <dbReference type="Proteomes" id="UP000267246"/>
    </source>
</evidence>
<accession>A0A3M0A1B5</accession>
<keyword evidence="4 8" id="KW-0689">Ribosomal protein</keyword>
<protein>
    <recommendedName>
        <fullName evidence="7 8">Small ribosomal subunit protein uS3</fullName>
    </recommendedName>
</protein>
<proteinExistence type="inferred from homology"/>